<comment type="caution">
    <text evidence="1">The sequence shown here is derived from an EMBL/GenBank/DDBJ whole genome shotgun (WGS) entry which is preliminary data.</text>
</comment>
<gene>
    <name evidence="1" type="ORF">S01H4_27034</name>
</gene>
<organism evidence="1">
    <name type="scientific">marine sediment metagenome</name>
    <dbReference type="NCBI Taxonomy" id="412755"/>
    <lineage>
        <taxon>unclassified sequences</taxon>
        <taxon>metagenomes</taxon>
        <taxon>ecological metagenomes</taxon>
    </lineage>
</organism>
<sequence>MKWRLRTKMFVFILATTLLIYILAIGYISISFKNRATNDAMLVADSYAHEAANFVKARLNEHFGIARALAQSFQGYEKIPPEQRREIYSDMIRNVLIENPEFI</sequence>
<accession>X1BXP4</accession>
<name>X1BXP4_9ZZZZ</name>
<feature type="non-terminal residue" evidence="1">
    <location>
        <position position="103"/>
    </location>
</feature>
<reference evidence="1" key="1">
    <citation type="journal article" date="2014" name="Front. Microbiol.">
        <title>High frequency of phylogenetically diverse reductive dehalogenase-homologous genes in deep subseafloor sedimentary metagenomes.</title>
        <authorList>
            <person name="Kawai M."/>
            <person name="Futagami T."/>
            <person name="Toyoda A."/>
            <person name="Takaki Y."/>
            <person name="Nishi S."/>
            <person name="Hori S."/>
            <person name="Arai W."/>
            <person name="Tsubouchi T."/>
            <person name="Morono Y."/>
            <person name="Uchiyama I."/>
            <person name="Ito T."/>
            <person name="Fujiyama A."/>
            <person name="Inagaki F."/>
            <person name="Takami H."/>
        </authorList>
    </citation>
    <scope>NUCLEOTIDE SEQUENCE</scope>
    <source>
        <strain evidence="1">Expedition CK06-06</strain>
    </source>
</reference>
<dbReference type="EMBL" id="BART01013132">
    <property type="protein sequence ID" value="GAG88943.1"/>
    <property type="molecule type" value="Genomic_DNA"/>
</dbReference>
<protein>
    <submittedName>
        <fullName evidence="1">Uncharacterized protein</fullName>
    </submittedName>
</protein>
<evidence type="ECO:0000313" key="1">
    <source>
        <dbReference type="EMBL" id="GAG88943.1"/>
    </source>
</evidence>
<dbReference type="AlphaFoldDB" id="X1BXP4"/>
<proteinExistence type="predicted"/>